<evidence type="ECO:0000256" key="1">
    <source>
        <dbReference type="ARBA" id="ARBA00005575"/>
    </source>
</evidence>
<keyword evidence="2 4" id="KW-0547">Nucleotide-binding</keyword>
<evidence type="ECO:0000259" key="7">
    <source>
        <dbReference type="PROSITE" id="PS50011"/>
    </source>
</evidence>
<feature type="binding site" evidence="4">
    <location>
        <position position="178"/>
    </location>
    <ligand>
        <name>ATP</name>
        <dbReference type="ChEBI" id="CHEBI:30616"/>
    </ligand>
</feature>
<dbReference type="Gene3D" id="1.10.510.10">
    <property type="entry name" value="Transferase(Phosphotransferase) domain 1"/>
    <property type="match status" value="1"/>
</dbReference>
<gene>
    <name evidence="8" type="primary">MEK1_0</name>
    <name evidence="8" type="ORF">Cantr_02799</name>
</gene>
<dbReference type="InterPro" id="IPR008984">
    <property type="entry name" value="SMAD_FHA_dom_sf"/>
</dbReference>
<dbReference type="PROSITE" id="PS50006">
    <property type="entry name" value="FHA_DOMAIN"/>
    <property type="match status" value="1"/>
</dbReference>
<dbReference type="InterPro" id="IPR000719">
    <property type="entry name" value="Prot_kinase_dom"/>
</dbReference>
<proteinExistence type="inferred from homology"/>
<comment type="similarity">
    <text evidence="1">Belongs to the protein kinase superfamily. CAMK Ser/Thr protein kinase family. CHEK2 subfamily.</text>
</comment>
<evidence type="ECO:0000256" key="5">
    <source>
        <dbReference type="RuleBase" id="RU000304"/>
    </source>
</evidence>
<dbReference type="PROSITE" id="PS00107">
    <property type="entry name" value="PROTEIN_KINASE_ATP"/>
    <property type="match status" value="1"/>
</dbReference>
<keyword evidence="5" id="KW-0723">Serine/threonine-protein kinase</keyword>
<dbReference type="GO" id="GO:0005524">
    <property type="term" value="F:ATP binding"/>
    <property type="evidence" value="ECO:0007669"/>
    <property type="project" value="UniProtKB-UniRule"/>
</dbReference>
<dbReference type="SUPFAM" id="SSF56112">
    <property type="entry name" value="Protein kinase-like (PK-like)"/>
    <property type="match status" value="1"/>
</dbReference>
<protein>
    <submittedName>
        <fullName evidence="8">Meiosis-specific serine/threonine-protein kinase MEK1</fullName>
    </submittedName>
</protein>
<dbReference type="AlphaFoldDB" id="A0A367YNW1"/>
<dbReference type="Pfam" id="PF00498">
    <property type="entry name" value="FHA"/>
    <property type="match status" value="1"/>
</dbReference>
<dbReference type="InterPro" id="IPR011009">
    <property type="entry name" value="Kinase-like_dom_sf"/>
</dbReference>
<keyword evidence="8" id="KW-0808">Transferase</keyword>
<evidence type="ECO:0000313" key="8">
    <source>
        <dbReference type="EMBL" id="RCK67566.1"/>
    </source>
</evidence>
<accession>A0A367YNW1</accession>
<dbReference type="PROSITE" id="PS00108">
    <property type="entry name" value="PROTEIN_KINASE_ST"/>
    <property type="match status" value="1"/>
</dbReference>
<dbReference type="Pfam" id="PF00069">
    <property type="entry name" value="Pkinase"/>
    <property type="match status" value="1"/>
</dbReference>
<comment type="caution">
    <text evidence="8">The sequence shown here is derived from an EMBL/GenBank/DDBJ whole genome shotgun (WGS) entry which is preliminary data.</text>
</comment>
<dbReference type="PANTHER" id="PTHR24347">
    <property type="entry name" value="SERINE/THREONINE-PROTEIN KINASE"/>
    <property type="match status" value="1"/>
</dbReference>
<sequence length="434" mass="49449">MDCIGYFRISPIDDTRIHVPAGTTLGKHGTVKHSPVDNSILVPLQPQQVLTIGRSRTSNVHINNPTVSMRHAVIWSVQFDEESTPVIYVHDLSRNGILHNGVEMGNGQTALLKDADTVEIQTAATIMVRCFKEENVSQSEISRPLEDWEITNKLIGTGSFGSVFVAKKTGSSQLFAVKIIQNSQSTYFREHEVTINESRLLSKIQHPNIIRVYDTIVRDSNIFIFQNLVCGGDLFSYLVCDGYLKAIPEKEAILMVFQLMKALQFLHKKLQIVHRDIKLDNILLELPLPHSKIYLCDFGIAKHIGYKRTKTCVGTLEYSAPEVFKYDSSGKKTLTPYDFRSDMWSLGVVTHILLSGISPFYSDNRDSIIDATRVGKLNFEKPQFHKVSHAAKSFVKRLLQLDPENRMDVEESFEHVWIKLNRPRLEKFYREKIE</sequence>
<feature type="domain" description="FHA" evidence="6">
    <location>
        <begin position="50"/>
        <end position="104"/>
    </location>
</feature>
<evidence type="ECO:0000256" key="4">
    <source>
        <dbReference type="PROSITE-ProRule" id="PRU10141"/>
    </source>
</evidence>
<reference evidence="8 9" key="1">
    <citation type="submission" date="2018-06" db="EMBL/GenBank/DDBJ databases">
        <title>Whole genome sequencing of Candida tropicalis (genome annotated by CSBL at Korea University).</title>
        <authorList>
            <person name="Ahn J."/>
        </authorList>
    </citation>
    <scope>NUCLEOTIDE SEQUENCE [LARGE SCALE GENOMIC DNA]</scope>
    <source>
        <strain evidence="8 9">ATCC 20962</strain>
    </source>
</reference>
<keyword evidence="8" id="KW-0418">Kinase</keyword>
<dbReference type="CDD" id="cd22670">
    <property type="entry name" value="FHA_MEK1-like"/>
    <property type="match status" value="1"/>
</dbReference>
<keyword evidence="3 4" id="KW-0067">ATP-binding</keyword>
<dbReference type="SMART" id="SM00240">
    <property type="entry name" value="FHA"/>
    <property type="match status" value="1"/>
</dbReference>
<evidence type="ECO:0000313" key="9">
    <source>
        <dbReference type="Proteomes" id="UP000253472"/>
    </source>
</evidence>
<keyword evidence="9" id="KW-1185">Reference proteome</keyword>
<evidence type="ECO:0000256" key="3">
    <source>
        <dbReference type="ARBA" id="ARBA00022840"/>
    </source>
</evidence>
<dbReference type="EMBL" id="QLNQ01000001">
    <property type="protein sequence ID" value="RCK67566.1"/>
    <property type="molecule type" value="Genomic_DNA"/>
</dbReference>
<dbReference type="OrthoDB" id="74764at2759"/>
<dbReference type="Gene3D" id="3.30.200.20">
    <property type="entry name" value="Phosphorylase Kinase, domain 1"/>
    <property type="match status" value="1"/>
</dbReference>
<organism evidence="8 9">
    <name type="scientific">Candida viswanathii</name>
    <dbReference type="NCBI Taxonomy" id="5486"/>
    <lineage>
        <taxon>Eukaryota</taxon>
        <taxon>Fungi</taxon>
        <taxon>Dikarya</taxon>
        <taxon>Ascomycota</taxon>
        <taxon>Saccharomycotina</taxon>
        <taxon>Pichiomycetes</taxon>
        <taxon>Debaryomycetaceae</taxon>
        <taxon>Candida/Lodderomyces clade</taxon>
        <taxon>Candida</taxon>
    </lineage>
</organism>
<dbReference type="InterPro" id="IPR017441">
    <property type="entry name" value="Protein_kinase_ATP_BS"/>
</dbReference>
<dbReference type="SUPFAM" id="SSF49879">
    <property type="entry name" value="SMAD/FHA domain"/>
    <property type="match status" value="1"/>
</dbReference>
<dbReference type="GO" id="GO:0030447">
    <property type="term" value="P:filamentous growth"/>
    <property type="evidence" value="ECO:0007669"/>
    <property type="project" value="UniProtKB-ARBA"/>
</dbReference>
<feature type="domain" description="Protein kinase" evidence="7">
    <location>
        <begin position="149"/>
        <end position="418"/>
    </location>
</feature>
<name>A0A367YNW1_9ASCO</name>
<dbReference type="InterPro" id="IPR000253">
    <property type="entry name" value="FHA_dom"/>
</dbReference>
<dbReference type="Gene3D" id="2.60.200.20">
    <property type="match status" value="1"/>
</dbReference>
<evidence type="ECO:0000259" key="6">
    <source>
        <dbReference type="PROSITE" id="PS50006"/>
    </source>
</evidence>
<dbReference type="PROSITE" id="PS50011">
    <property type="entry name" value="PROTEIN_KINASE_DOM"/>
    <property type="match status" value="1"/>
</dbReference>
<evidence type="ECO:0000256" key="2">
    <source>
        <dbReference type="ARBA" id="ARBA00022741"/>
    </source>
</evidence>
<dbReference type="SMART" id="SM00220">
    <property type="entry name" value="S_TKc"/>
    <property type="match status" value="1"/>
</dbReference>
<dbReference type="STRING" id="5486.A0A367YNW1"/>
<dbReference type="GO" id="GO:0004674">
    <property type="term" value="F:protein serine/threonine kinase activity"/>
    <property type="evidence" value="ECO:0007669"/>
    <property type="project" value="UniProtKB-KW"/>
</dbReference>
<dbReference type="InterPro" id="IPR008271">
    <property type="entry name" value="Ser/Thr_kinase_AS"/>
</dbReference>
<dbReference type="Proteomes" id="UP000253472">
    <property type="component" value="Unassembled WGS sequence"/>
</dbReference>